<keyword evidence="8" id="KW-1015">Disulfide bond</keyword>
<evidence type="ECO:0000256" key="6">
    <source>
        <dbReference type="ARBA" id="ARBA00023130"/>
    </source>
</evidence>
<evidence type="ECO:0000256" key="1">
    <source>
        <dbReference type="ARBA" id="ARBA00004479"/>
    </source>
</evidence>
<dbReference type="PANTHER" id="PTHR11292">
    <property type="entry name" value="T-CELL SURFACE GLYCOPROTEIN CD8 BETA CHAIN"/>
    <property type="match status" value="1"/>
</dbReference>
<dbReference type="InterPro" id="IPR013106">
    <property type="entry name" value="Ig_V-set"/>
</dbReference>
<keyword evidence="6" id="KW-1064">Adaptive immunity</keyword>
<dbReference type="GO" id="GO:0016020">
    <property type="term" value="C:membrane"/>
    <property type="evidence" value="ECO:0007669"/>
    <property type="project" value="UniProtKB-SubCell"/>
</dbReference>
<evidence type="ECO:0000256" key="10">
    <source>
        <dbReference type="ARBA" id="ARBA00023319"/>
    </source>
</evidence>
<reference evidence="15" key="2">
    <citation type="submission" date="2025-08" db="UniProtKB">
        <authorList>
            <consortium name="Ensembl"/>
        </authorList>
    </citation>
    <scope>IDENTIFICATION</scope>
</reference>
<feature type="signal peptide" evidence="13">
    <location>
        <begin position="1"/>
        <end position="19"/>
    </location>
</feature>
<evidence type="ECO:0000256" key="7">
    <source>
        <dbReference type="ARBA" id="ARBA00023136"/>
    </source>
</evidence>
<evidence type="ECO:0000256" key="4">
    <source>
        <dbReference type="ARBA" id="ARBA00022859"/>
    </source>
</evidence>
<dbReference type="GeneTree" id="ENSGT00510000048998"/>
<dbReference type="GeneID" id="113021729"/>
<evidence type="ECO:0000256" key="12">
    <source>
        <dbReference type="SAM" id="Phobius"/>
    </source>
</evidence>
<dbReference type="Bgee" id="ENSACLG00000012730">
    <property type="expression patterns" value="Expressed in spleen"/>
</dbReference>
<dbReference type="CTD" id="926"/>
<keyword evidence="4" id="KW-0391">Immunity</keyword>
<feature type="region of interest" description="Disordered" evidence="11">
    <location>
        <begin position="134"/>
        <end position="159"/>
    </location>
</feature>
<sequence>MFFLSLAWLLLTGPLWTSGQDLKQKLLEEEVSVRYPKIPSSETIDCDCGSMACDLVFWFHSDMSSKVHFLGRCNNADRTLYGDNVDKTRFKLSKRGSKSFALRIINVTKEDRGIYSCVLKEKNLNEVWKPGTLLLPGETPPTPPPKPKPKPPSKPTCRCNTGDSKGGCGSMILWPLVGLLGGLALAVLCTLRYFSRLPRKCHHHFAKKRQTF</sequence>
<keyword evidence="5 12" id="KW-1133">Transmembrane helix</keyword>
<evidence type="ECO:0000256" key="5">
    <source>
        <dbReference type="ARBA" id="ARBA00022989"/>
    </source>
</evidence>
<dbReference type="STRING" id="8154.ENSACLP00000018649"/>
<protein>
    <recommendedName>
        <fullName evidence="14">Immunoglobulin V-set domain-containing protein</fullName>
    </recommendedName>
</protein>
<name>A0A3P8PP33_ASTCA</name>
<dbReference type="GO" id="GO:0015026">
    <property type="term" value="F:coreceptor activity"/>
    <property type="evidence" value="ECO:0007669"/>
    <property type="project" value="InterPro"/>
</dbReference>
<dbReference type="GO" id="GO:0042288">
    <property type="term" value="F:MHC class I protein binding"/>
    <property type="evidence" value="ECO:0007669"/>
    <property type="project" value="InterPro"/>
</dbReference>
<dbReference type="GO" id="GO:0002250">
    <property type="term" value="P:adaptive immune response"/>
    <property type="evidence" value="ECO:0007669"/>
    <property type="project" value="UniProtKB-KW"/>
</dbReference>
<evidence type="ECO:0000256" key="9">
    <source>
        <dbReference type="ARBA" id="ARBA00023180"/>
    </source>
</evidence>
<evidence type="ECO:0000313" key="16">
    <source>
        <dbReference type="Proteomes" id="UP000265100"/>
    </source>
</evidence>
<dbReference type="Gene3D" id="2.60.40.10">
    <property type="entry name" value="Immunoglobulins"/>
    <property type="match status" value="1"/>
</dbReference>
<evidence type="ECO:0000256" key="3">
    <source>
        <dbReference type="ARBA" id="ARBA00022729"/>
    </source>
</evidence>
<dbReference type="SUPFAM" id="SSF48726">
    <property type="entry name" value="Immunoglobulin"/>
    <property type="match status" value="1"/>
</dbReference>
<evidence type="ECO:0000313" key="15">
    <source>
        <dbReference type="Ensembl" id="ENSACLP00000018649.2"/>
    </source>
</evidence>
<organism evidence="15 16">
    <name type="scientific">Astatotilapia calliptera</name>
    <name type="common">Eastern happy</name>
    <name type="synonym">Chromis callipterus</name>
    <dbReference type="NCBI Taxonomy" id="8154"/>
    <lineage>
        <taxon>Eukaryota</taxon>
        <taxon>Metazoa</taxon>
        <taxon>Chordata</taxon>
        <taxon>Craniata</taxon>
        <taxon>Vertebrata</taxon>
        <taxon>Euteleostomi</taxon>
        <taxon>Actinopterygii</taxon>
        <taxon>Neopterygii</taxon>
        <taxon>Teleostei</taxon>
        <taxon>Neoteleostei</taxon>
        <taxon>Acanthomorphata</taxon>
        <taxon>Ovalentaria</taxon>
        <taxon>Cichlomorphae</taxon>
        <taxon>Cichliformes</taxon>
        <taxon>Cichlidae</taxon>
        <taxon>African cichlids</taxon>
        <taxon>Pseudocrenilabrinae</taxon>
        <taxon>Haplochromini</taxon>
        <taxon>Astatotilapia</taxon>
    </lineage>
</organism>
<keyword evidence="2 12" id="KW-0812">Transmembrane</keyword>
<keyword evidence="16" id="KW-1185">Reference proteome</keyword>
<evidence type="ECO:0000256" key="2">
    <source>
        <dbReference type="ARBA" id="ARBA00022692"/>
    </source>
</evidence>
<dbReference type="GO" id="GO:0009986">
    <property type="term" value="C:cell surface"/>
    <property type="evidence" value="ECO:0007669"/>
    <property type="project" value="TreeGrafter"/>
</dbReference>
<evidence type="ECO:0000256" key="11">
    <source>
        <dbReference type="SAM" id="MobiDB-lite"/>
    </source>
</evidence>
<keyword evidence="10" id="KW-0393">Immunoglobulin domain</keyword>
<accession>A0A3P8PP33</accession>
<dbReference type="InterPro" id="IPR042414">
    <property type="entry name" value="CD8B"/>
</dbReference>
<dbReference type="Pfam" id="PF07686">
    <property type="entry name" value="V-set"/>
    <property type="match status" value="1"/>
</dbReference>
<keyword evidence="9" id="KW-0325">Glycoprotein</keyword>
<dbReference type="InterPro" id="IPR013783">
    <property type="entry name" value="Ig-like_fold"/>
</dbReference>
<dbReference type="GO" id="GO:0050776">
    <property type="term" value="P:regulation of immune response"/>
    <property type="evidence" value="ECO:0007669"/>
    <property type="project" value="InterPro"/>
</dbReference>
<dbReference type="Ensembl" id="ENSACLT00000019087.2">
    <property type="protein sequence ID" value="ENSACLP00000018649.2"/>
    <property type="gene ID" value="ENSACLG00000012730.2"/>
</dbReference>
<proteinExistence type="predicted"/>
<feature type="domain" description="Immunoglobulin V-set" evidence="14">
    <location>
        <begin position="69"/>
        <end position="134"/>
    </location>
</feature>
<feature type="chain" id="PRO_5044252307" description="Immunoglobulin V-set domain-containing protein" evidence="13">
    <location>
        <begin position="20"/>
        <end position="212"/>
    </location>
</feature>
<reference evidence="15" key="3">
    <citation type="submission" date="2025-09" db="UniProtKB">
        <authorList>
            <consortium name="Ensembl"/>
        </authorList>
    </citation>
    <scope>IDENTIFICATION</scope>
</reference>
<evidence type="ECO:0000259" key="14">
    <source>
        <dbReference type="Pfam" id="PF07686"/>
    </source>
</evidence>
<dbReference type="InterPro" id="IPR036179">
    <property type="entry name" value="Ig-like_dom_sf"/>
</dbReference>
<feature type="transmembrane region" description="Helical" evidence="12">
    <location>
        <begin position="172"/>
        <end position="194"/>
    </location>
</feature>
<keyword evidence="7 12" id="KW-0472">Membrane</keyword>
<evidence type="ECO:0000256" key="13">
    <source>
        <dbReference type="SAM" id="SignalP"/>
    </source>
</evidence>
<dbReference type="AlphaFoldDB" id="A0A3P8PP33"/>
<dbReference type="Proteomes" id="UP000265100">
    <property type="component" value="Chromosome 5"/>
</dbReference>
<dbReference type="OMA" id="SMILWPL"/>
<keyword evidence="3 13" id="KW-0732">Signal</keyword>
<reference evidence="15" key="1">
    <citation type="submission" date="2018-05" db="EMBL/GenBank/DDBJ databases">
        <authorList>
            <person name="Datahose"/>
        </authorList>
    </citation>
    <scope>NUCLEOTIDE SEQUENCE</scope>
</reference>
<dbReference type="PANTHER" id="PTHR11292:SF7">
    <property type="entry name" value="T-CELL SURFACE GLYCOPROTEIN CD8 BETA CHAIN-RELATED"/>
    <property type="match status" value="1"/>
</dbReference>
<comment type="subcellular location">
    <subcellularLocation>
        <location evidence="1">Membrane</location>
        <topology evidence="1">Single-pass type I membrane protein</topology>
    </subcellularLocation>
</comment>
<feature type="compositionally biased region" description="Pro residues" evidence="11">
    <location>
        <begin position="138"/>
        <end position="154"/>
    </location>
</feature>
<evidence type="ECO:0000256" key="8">
    <source>
        <dbReference type="ARBA" id="ARBA00023157"/>
    </source>
</evidence>
<dbReference type="RefSeq" id="XP_026022231.1">
    <property type="nucleotide sequence ID" value="XM_026166446.1"/>
</dbReference>